<evidence type="ECO:0000313" key="4">
    <source>
        <dbReference type="Proteomes" id="UP000199032"/>
    </source>
</evidence>
<dbReference type="InterPro" id="IPR006442">
    <property type="entry name" value="Antitoxin_Phd/YefM"/>
</dbReference>
<dbReference type="STRING" id="1742972.COMA1_11760"/>
<dbReference type="NCBIfam" id="TIGR01552">
    <property type="entry name" value="phd_fam"/>
    <property type="match status" value="1"/>
</dbReference>
<dbReference type="AlphaFoldDB" id="A0A0S4LAK4"/>
<gene>
    <name evidence="3" type="ORF">COMA1_11760</name>
</gene>
<dbReference type="Pfam" id="PF02604">
    <property type="entry name" value="PhdYeFM_antitox"/>
    <property type="match status" value="1"/>
</dbReference>
<accession>A0A0S4LAK4</accession>
<evidence type="ECO:0000256" key="2">
    <source>
        <dbReference type="RuleBase" id="RU362080"/>
    </source>
</evidence>
<dbReference type="EMBL" id="CZQA01000001">
    <property type="protein sequence ID" value="CUS34549.1"/>
    <property type="molecule type" value="Genomic_DNA"/>
</dbReference>
<dbReference type="SUPFAM" id="SSF143120">
    <property type="entry name" value="YefM-like"/>
    <property type="match status" value="1"/>
</dbReference>
<name>A0A0S4LAK4_9BACT</name>
<evidence type="ECO:0000313" key="3">
    <source>
        <dbReference type="EMBL" id="CUS34549.1"/>
    </source>
</evidence>
<comment type="similarity">
    <text evidence="1 2">Belongs to the phD/YefM antitoxin family.</text>
</comment>
<dbReference type="RefSeq" id="WP_090746541.1">
    <property type="nucleotide sequence ID" value="NZ_CZQA01000001.1"/>
</dbReference>
<dbReference type="Gene3D" id="3.40.1620.10">
    <property type="entry name" value="YefM-like domain"/>
    <property type="match status" value="1"/>
</dbReference>
<organism evidence="3 4">
    <name type="scientific">Candidatus Nitrospira nitrosa</name>
    <dbReference type="NCBI Taxonomy" id="1742972"/>
    <lineage>
        <taxon>Bacteria</taxon>
        <taxon>Pseudomonadati</taxon>
        <taxon>Nitrospirota</taxon>
        <taxon>Nitrospiria</taxon>
        <taxon>Nitrospirales</taxon>
        <taxon>Nitrospiraceae</taxon>
        <taxon>Nitrospira</taxon>
    </lineage>
</organism>
<reference evidence="3 4" key="1">
    <citation type="submission" date="2015-10" db="EMBL/GenBank/DDBJ databases">
        <authorList>
            <person name="Gilbert D.G."/>
        </authorList>
    </citation>
    <scope>NUCLEOTIDE SEQUENCE [LARGE SCALE GENOMIC DNA]</scope>
    <source>
        <strain evidence="3">COMA1</strain>
    </source>
</reference>
<evidence type="ECO:0000256" key="1">
    <source>
        <dbReference type="ARBA" id="ARBA00009981"/>
    </source>
</evidence>
<keyword evidence="4" id="KW-1185">Reference proteome</keyword>
<comment type="function">
    <text evidence="2">Antitoxin component of a type II toxin-antitoxin (TA) system.</text>
</comment>
<dbReference type="InterPro" id="IPR036165">
    <property type="entry name" value="YefM-like_sf"/>
</dbReference>
<proteinExistence type="inferred from homology"/>
<dbReference type="OrthoDB" id="165038at2"/>
<protein>
    <recommendedName>
        <fullName evidence="2">Antitoxin</fullName>
    </recommendedName>
</protein>
<dbReference type="Proteomes" id="UP000199032">
    <property type="component" value="Unassembled WGS sequence"/>
</dbReference>
<sequence length="83" mass="9564">MRYVSASDAKQRLAAILDAAQREPVMIRRQKRNVAVLLSAQEYERVCAMNRKEFLRFSDRVSKKTKAQGLTEEKLHEILADEG</sequence>